<feature type="domain" description="MATH" evidence="1">
    <location>
        <begin position="77"/>
        <end position="206"/>
    </location>
</feature>
<evidence type="ECO:0000259" key="1">
    <source>
        <dbReference type="PROSITE" id="PS50144"/>
    </source>
</evidence>
<name>M8CCQ2_AEGTA</name>
<evidence type="ECO:0000313" key="2">
    <source>
        <dbReference type="EnsemblPlants" id="EMT24912"/>
    </source>
</evidence>
<dbReference type="InterPro" id="IPR002083">
    <property type="entry name" value="MATH/TRAF_dom"/>
</dbReference>
<sequence>MEVDLVGVWVGEKRGRECELGEEEDEWSGWVAPTARDLGGRVLEPTAEGCDARALLGKVHVDPDSEWRMQDFGKTHVPDLEWRINDFSSLVETGAKSATSDTFHCSGYNWHLEVKSMHKKAGSAMPYVALRLVAFRPSLVPGHMVHAVFELSIYNHSRGMYCGCKASYNFDFKNIFSKEHCLIPLQELLKSSAFLVDDSCVFGVEILKIDVSSPEKNAVVVQKKPTTVQNLFVQKKGFVKGTYTWNMNNFLELDLDHFVRSPTFEVGGHKCSLDYSQAQPQLSDFSNQPFKYIFPGTSACIRGDKYSTGCLSLYLYLDVSDELHLKSKKVVVMTLSILDQKNGKRLTGTSGSALLSKYQSY</sequence>
<feature type="domain" description="MATH" evidence="1">
    <location>
        <begin position="240"/>
        <end position="361"/>
    </location>
</feature>
<dbReference type="Gene3D" id="2.60.210.10">
    <property type="entry name" value="Apoptosis, Tumor Necrosis Factor Receptor Associated Protein 2, Chain A"/>
    <property type="match status" value="2"/>
</dbReference>
<organism evidence="2">
    <name type="scientific">Aegilops tauschii</name>
    <name type="common">Tausch's goatgrass</name>
    <name type="synonym">Aegilops squarrosa</name>
    <dbReference type="NCBI Taxonomy" id="37682"/>
    <lineage>
        <taxon>Eukaryota</taxon>
        <taxon>Viridiplantae</taxon>
        <taxon>Streptophyta</taxon>
        <taxon>Embryophyta</taxon>
        <taxon>Tracheophyta</taxon>
        <taxon>Spermatophyta</taxon>
        <taxon>Magnoliopsida</taxon>
        <taxon>Liliopsida</taxon>
        <taxon>Poales</taxon>
        <taxon>Poaceae</taxon>
        <taxon>BOP clade</taxon>
        <taxon>Pooideae</taxon>
        <taxon>Triticodae</taxon>
        <taxon>Triticeae</taxon>
        <taxon>Triticinae</taxon>
        <taxon>Aegilops</taxon>
    </lineage>
</organism>
<dbReference type="SUPFAM" id="SSF49599">
    <property type="entry name" value="TRAF domain-like"/>
    <property type="match status" value="2"/>
</dbReference>
<dbReference type="PANTHER" id="PTHR46162:SF53">
    <property type="entry name" value="MATH DOMAIN-CONTAINING PROTEIN"/>
    <property type="match status" value="1"/>
</dbReference>
<dbReference type="CDD" id="cd00121">
    <property type="entry name" value="MATH"/>
    <property type="match status" value="2"/>
</dbReference>
<proteinExistence type="predicted"/>
<dbReference type="EnsemblPlants" id="EMT24912">
    <property type="protein sequence ID" value="EMT24912"/>
    <property type="gene ID" value="F775_23619"/>
</dbReference>
<dbReference type="InterPro" id="IPR008974">
    <property type="entry name" value="TRAF-like"/>
</dbReference>
<dbReference type="PANTHER" id="PTHR46162">
    <property type="entry name" value="TRAF-LIKE FAMILY PROTEIN"/>
    <property type="match status" value="1"/>
</dbReference>
<dbReference type="AlphaFoldDB" id="M8CCQ2"/>
<reference evidence="2" key="1">
    <citation type="submission" date="2015-06" db="UniProtKB">
        <authorList>
            <consortium name="EnsemblPlants"/>
        </authorList>
    </citation>
    <scope>IDENTIFICATION</scope>
</reference>
<dbReference type="Pfam" id="PF22486">
    <property type="entry name" value="MATH_2"/>
    <property type="match status" value="1"/>
</dbReference>
<dbReference type="ExpressionAtlas" id="M8CCQ2">
    <property type="expression patterns" value="baseline"/>
</dbReference>
<dbReference type="PROSITE" id="PS50144">
    <property type="entry name" value="MATH"/>
    <property type="match status" value="2"/>
</dbReference>
<protein>
    <recommendedName>
        <fullName evidence="1">MATH domain-containing protein</fullName>
    </recommendedName>
</protein>
<accession>M8CCQ2</accession>